<dbReference type="STRING" id="34060.B0181_02785"/>
<comment type="similarity">
    <text evidence="2">Belongs to the pterin-4-alpha-carbinolamine dehydratase family.</text>
</comment>
<organism evidence="5 7">
    <name type="scientific">Moraxella caviae</name>
    <dbReference type="NCBI Taxonomy" id="34060"/>
    <lineage>
        <taxon>Bacteria</taxon>
        <taxon>Pseudomonadati</taxon>
        <taxon>Pseudomonadota</taxon>
        <taxon>Gammaproteobacteria</taxon>
        <taxon>Moraxellales</taxon>
        <taxon>Moraxellaceae</taxon>
        <taxon>Moraxella</taxon>
    </lineage>
</organism>
<dbReference type="Proteomes" id="UP000255279">
    <property type="component" value="Unassembled WGS sequence"/>
</dbReference>
<protein>
    <recommendedName>
        <fullName evidence="3">4a-hydroxytetrahydrobiopterin dehydratase</fullName>
        <ecNumber evidence="3">4.2.1.96</ecNumber>
    </recommendedName>
</protein>
<evidence type="ECO:0000313" key="5">
    <source>
        <dbReference type="EMBL" id="OOR91686.1"/>
    </source>
</evidence>
<evidence type="ECO:0000313" key="7">
    <source>
        <dbReference type="Proteomes" id="UP000190435"/>
    </source>
</evidence>
<reference evidence="6 8" key="2">
    <citation type="submission" date="2018-06" db="EMBL/GenBank/DDBJ databases">
        <authorList>
            <consortium name="Pathogen Informatics"/>
            <person name="Doyle S."/>
        </authorList>
    </citation>
    <scope>NUCLEOTIDE SEQUENCE [LARGE SCALE GENOMIC DNA]</scope>
    <source>
        <strain evidence="6 8">NCTC10293</strain>
    </source>
</reference>
<dbReference type="PANTHER" id="PTHR12599">
    <property type="entry name" value="PTERIN-4-ALPHA-CARBINOLAMINE DEHYDRATASE"/>
    <property type="match status" value="1"/>
</dbReference>
<dbReference type="SUPFAM" id="SSF55248">
    <property type="entry name" value="PCD-like"/>
    <property type="match status" value="1"/>
</dbReference>
<evidence type="ECO:0000256" key="4">
    <source>
        <dbReference type="ARBA" id="ARBA00023239"/>
    </source>
</evidence>
<gene>
    <name evidence="6" type="primary">phhB</name>
    <name evidence="5" type="ORF">B0181_02785</name>
    <name evidence="6" type="ORF">NCTC10293_00728</name>
</gene>
<dbReference type="EC" id="4.2.1.96" evidence="3"/>
<evidence type="ECO:0000313" key="8">
    <source>
        <dbReference type="Proteomes" id="UP000255279"/>
    </source>
</evidence>
<dbReference type="InterPro" id="IPR001533">
    <property type="entry name" value="Pterin_deHydtase"/>
</dbReference>
<evidence type="ECO:0000256" key="1">
    <source>
        <dbReference type="ARBA" id="ARBA00001554"/>
    </source>
</evidence>
<sequence length="98" mass="10987">MSSLTADQVALQLDTLPNWQQDGNSLIKTYQFADFATAMAFIMRVAFYAESLEHYPTWENYFNTVKVRIGDAKQGAVQSRDVQLAKRMESAAAGFTAQ</sequence>
<dbReference type="PANTHER" id="PTHR12599:SF0">
    <property type="entry name" value="PTERIN-4-ALPHA-CARBINOLAMINE DEHYDRATASE"/>
    <property type="match status" value="1"/>
</dbReference>
<name>A0A1T0A7F3_9GAMM</name>
<dbReference type="GO" id="GO:0006729">
    <property type="term" value="P:tetrahydrobiopterin biosynthetic process"/>
    <property type="evidence" value="ECO:0007669"/>
    <property type="project" value="InterPro"/>
</dbReference>
<keyword evidence="7" id="KW-1185">Reference proteome</keyword>
<keyword evidence="4 6" id="KW-0456">Lyase</keyword>
<dbReference type="EMBL" id="UGQE01000001">
    <property type="protein sequence ID" value="STZ10393.1"/>
    <property type="molecule type" value="Genomic_DNA"/>
</dbReference>
<dbReference type="InterPro" id="IPR036428">
    <property type="entry name" value="PCD_sf"/>
</dbReference>
<proteinExistence type="inferred from homology"/>
<reference evidence="5 7" key="1">
    <citation type="submission" date="2017-02" db="EMBL/GenBank/DDBJ databases">
        <title>Draft genome sequence of Moraxella caviae CCUG 355 type strain.</title>
        <authorList>
            <person name="Engstrom-Jakobsson H."/>
            <person name="Salva-Serra F."/>
            <person name="Thorell K."/>
            <person name="Gonzales-Siles L."/>
            <person name="Karlsson R."/>
            <person name="Boulund F."/>
            <person name="Engstrand L."/>
            <person name="Moore E."/>
        </authorList>
    </citation>
    <scope>NUCLEOTIDE SEQUENCE [LARGE SCALE GENOMIC DNA]</scope>
    <source>
        <strain evidence="5 7">CCUG 355</strain>
    </source>
</reference>
<dbReference type="AlphaFoldDB" id="A0A1T0A7F3"/>
<evidence type="ECO:0000313" key="6">
    <source>
        <dbReference type="EMBL" id="STZ10393.1"/>
    </source>
</evidence>
<evidence type="ECO:0000256" key="3">
    <source>
        <dbReference type="ARBA" id="ARBA00013252"/>
    </source>
</evidence>
<comment type="catalytic activity">
    <reaction evidence="1">
        <text>(4aS,6R)-4a-hydroxy-L-erythro-5,6,7,8-tetrahydrobiopterin = (6R)-L-erythro-6,7-dihydrobiopterin + H2O</text>
        <dbReference type="Rhea" id="RHEA:11920"/>
        <dbReference type="ChEBI" id="CHEBI:15377"/>
        <dbReference type="ChEBI" id="CHEBI:15642"/>
        <dbReference type="ChEBI" id="CHEBI:43120"/>
        <dbReference type="EC" id="4.2.1.96"/>
    </reaction>
</comment>
<dbReference type="OrthoDB" id="5294615at2"/>
<evidence type="ECO:0000256" key="2">
    <source>
        <dbReference type="ARBA" id="ARBA00006472"/>
    </source>
</evidence>
<dbReference type="Gene3D" id="3.30.1360.20">
    <property type="entry name" value="Transcriptional coactivator/pterin dehydratase"/>
    <property type="match status" value="1"/>
</dbReference>
<dbReference type="EMBL" id="MUXU01000020">
    <property type="protein sequence ID" value="OOR91686.1"/>
    <property type="molecule type" value="Genomic_DNA"/>
</dbReference>
<accession>A0A1T0A7F3</accession>
<dbReference type="Proteomes" id="UP000190435">
    <property type="component" value="Unassembled WGS sequence"/>
</dbReference>
<dbReference type="Pfam" id="PF01329">
    <property type="entry name" value="Pterin_4a"/>
    <property type="match status" value="1"/>
</dbReference>
<dbReference type="RefSeq" id="WP_078275964.1">
    <property type="nucleotide sequence ID" value="NZ_MUXU01000020.1"/>
</dbReference>
<dbReference type="GO" id="GO:0008124">
    <property type="term" value="F:4-alpha-hydroxytetrahydrobiopterin dehydratase activity"/>
    <property type="evidence" value="ECO:0007669"/>
    <property type="project" value="UniProtKB-EC"/>
</dbReference>